<dbReference type="Pfam" id="PF06568">
    <property type="entry name" value="YjiS-like"/>
    <property type="match status" value="1"/>
</dbReference>
<dbReference type="AlphaFoldDB" id="A0AA42CE78"/>
<gene>
    <name evidence="2" type="ORF">OL599_01085</name>
</gene>
<keyword evidence="3" id="KW-1185">Reference proteome</keyword>
<reference evidence="2" key="1">
    <citation type="submission" date="2022-09" db="EMBL/GenBank/DDBJ databases">
        <title>Rhodovastum sp. nov. RN2-1 isolated from soil in Seongnam, South Korea.</title>
        <authorList>
            <person name="Le N.T."/>
        </authorList>
    </citation>
    <scope>NUCLEOTIDE SEQUENCE</scope>
    <source>
        <strain evidence="2">RN2-1</strain>
    </source>
</reference>
<reference evidence="2" key="2">
    <citation type="submission" date="2022-10" db="EMBL/GenBank/DDBJ databases">
        <authorList>
            <person name="Trinh H.N."/>
        </authorList>
    </citation>
    <scope>NUCLEOTIDE SEQUENCE</scope>
    <source>
        <strain evidence="2">RN2-1</strain>
    </source>
</reference>
<dbReference type="Proteomes" id="UP001165679">
    <property type="component" value="Unassembled WGS sequence"/>
</dbReference>
<name>A0AA42CE78_9PROT</name>
<evidence type="ECO:0000313" key="3">
    <source>
        <dbReference type="Proteomes" id="UP001165679"/>
    </source>
</evidence>
<evidence type="ECO:0000313" key="2">
    <source>
        <dbReference type="EMBL" id="MCW3473161.1"/>
    </source>
</evidence>
<organism evidence="2 3">
    <name type="scientific">Limobrevibacterium gyesilva</name>
    <dbReference type="NCBI Taxonomy" id="2991712"/>
    <lineage>
        <taxon>Bacteria</taxon>
        <taxon>Pseudomonadati</taxon>
        <taxon>Pseudomonadota</taxon>
        <taxon>Alphaproteobacteria</taxon>
        <taxon>Acetobacterales</taxon>
        <taxon>Acetobacteraceae</taxon>
        <taxon>Limobrevibacterium</taxon>
    </lineage>
</organism>
<proteinExistence type="predicted"/>
<feature type="domain" description="YjiS-like" evidence="1">
    <location>
        <begin position="30"/>
        <end position="63"/>
    </location>
</feature>
<comment type="caution">
    <text evidence="2">The sequence shown here is derived from an EMBL/GenBank/DDBJ whole genome shotgun (WGS) entry which is preliminary data.</text>
</comment>
<protein>
    <submittedName>
        <fullName evidence="2">DUF1127 domain-containing protein</fullName>
    </submittedName>
</protein>
<accession>A0AA42CE78</accession>
<evidence type="ECO:0000259" key="1">
    <source>
        <dbReference type="Pfam" id="PF06568"/>
    </source>
</evidence>
<sequence length="80" mass="9186">MSVIGTFFPHARIAGGVAEGVRGALERGWAMLRIWIRVLSTRRDLAEMDDRMLSDLGISRAQADFELSQTPWTLTRRRRR</sequence>
<dbReference type="InterPro" id="IPR009506">
    <property type="entry name" value="YjiS-like"/>
</dbReference>
<dbReference type="RefSeq" id="WP_264711737.1">
    <property type="nucleotide sequence ID" value="NZ_JAPDNT010000001.1"/>
</dbReference>
<dbReference type="EMBL" id="JAPDNT010000001">
    <property type="protein sequence ID" value="MCW3473161.1"/>
    <property type="molecule type" value="Genomic_DNA"/>
</dbReference>